<keyword evidence="1" id="KW-1133">Transmembrane helix</keyword>
<organism evidence="2 3">
    <name type="scientific">Zhihengliuella alba</name>
    <dbReference type="NCBI Taxonomy" id="547018"/>
    <lineage>
        <taxon>Bacteria</taxon>
        <taxon>Bacillati</taxon>
        <taxon>Actinomycetota</taxon>
        <taxon>Actinomycetes</taxon>
        <taxon>Micrococcales</taxon>
        <taxon>Micrococcaceae</taxon>
        <taxon>Zhihengliuella</taxon>
    </lineage>
</organism>
<comment type="caution">
    <text evidence="2">The sequence shown here is derived from an EMBL/GenBank/DDBJ whole genome shotgun (WGS) entry which is preliminary data.</text>
</comment>
<evidence type="ECO:0000313" key="3">
    <source>
        <dbReference type="Proteomes" id="UP001501536"/>
    </source>
</evidence>
<protein>
    <submittedName>
        <fullName evidence="2">Uncharacterized protein</fullName>
    </submittedName>
</protein>
<dbReference type="RefSeq" id="WP_344881636.1">
    <property type="nucleotide sequence ID" value="NZ_BAABCJ010000002.1"/>
</dbReference>
<proteinExistence type="predicted"/>
<accession>A0ABP7D880</accession>
<keyword evidence="3" id="KW-1185">Reference proteome</keyword>
<feature type="transmembrane region" description="Helical" evidence="1">
    <location>
        <begin position="43"/>
        <end position="63"/>
    </location>
</feature>
<keyword evidence="1" id="KW-0472">Membrane</keyword>
<feature type="transmembrane region" description="Helical" evidence="1">
    <location>
        <begin position="102"/>
        <end position="122"/>
    </location>
</feature>
<sequence length="144" mass="15034">MKSVVGAAVGAVLALGVFPFLYKAWSDDLRFRALRSDAGFSEIFLLEAVPGLVLALGLLLVYVWGRPSRWAGVVGLVVGAAAVAVVWLVMGRLQYWSAGLESQLLMGSGLALGYLAALIVGGRTRDEAAPTRDARSGAASGSRV</sequence>
<evidence type="ECO:0000313" key="2">
    <source>
        <dbReference type="EMBL" id="GAA3700657.1"/>
    </source>
</evidence>
<dbReference type="EMBL" id="BAABCJ010000002">
    <property type="protein sequence ID" value="GAA3700657.1"/>
    <property type="molecule type" value="Genomic_DNA"/>
</dbReference>
<evidence type="ECO:0000256" key="1">
    <source>
        <dbReference type="SAM" id="Phobius"/>
    </source>
</evidence>
<keyword evidence="1" id="KW-0812">Transmembrane</keyword>
<reference evidence="3" key="1">
    <citation type="journal article" date="2019" name="Int. J. Syst. Evol. Microbiol.">
        <title>The Global Catalogue of Microorganisms (GCM) 10K type strain sequencing project: providing services to taxonomists for standard genome sequencing and annotation.</title>
        <authorList>
            <consortium name="The Broad Institute Genomics Platform"/>
            <consortium name="The Broad Institute Genome Sequencing Center for Infectious Disease"/>
            <person name="Wu L."/>
            <person name="Ma J."/>
        </authorList>
    </citation>
    <scope>NUCLEOTIDE SEQUENCE [LARGE SCALE GENOMIC DNA]</scope>
    <source>
        <strain evidence="3">JCM 16961</strain>
    </source>
</reference>
<dbReference type="Proteomes" id="UP001501536">
    <property type="component" value="Unassembled WGS sequence"/>
</dbReference>
<gene>
    <name evidence="2" type="ORF">GCM10022377_12470</name>
</gene>
<feature type="transmembrane region" description="Helical" evidence="1">
    <location>
        <begin position="70"/>
        <end position="90"/>
    </location>
</feature>
<name>A0ABP7D880_9MICC</name>